<keyword evidence="6 11" id="KW-0822">Tryptophan biosynthesis</keyword>
<evidence type="ECO:0000259" key="14">
    <source>
        <dbReference type="Pfam" id="PF00425"/>
    </source>
</evidence>
<keyword evidence="8 11" id="KW-0456">Lyase</keyword>
<feature type="binding site" evidence="12">
    <location>
        <position position="463"/>
    </location>
    <ligand>
        <name>chorismate</name>
        <dbReference type="ChEBI" id="CHEBI:29748"/>
    </ligand>
</feature>
<keyword evidence="11" id="KW-0057">Aromatic amino acid biosynthesis</keyword>
<feature type="binding site" evidence="13">
    <location>
        <position position="355"/>
    </location>
    <ligand>
        <name>Mg(2+)</name>
        <dbReference type="ChEBI" id="CHEBI:18420"/>
    </ligand>
</feature>
<evidence type="ECO:0000256" key="1">
    <source>
        <dbReference type="ARBA" id="ARBA00004873"/>
    </source>
</evidence>
<dbReference type="PANTHER" id="PTHR11236:SF49">
    <property type="entry name" value="ANTHRANILATE SYNTHASE COMPONENT 1"/>
    <property type="match status" value="1"/>
</dbReference>
<dbReference type="InterPro" id="IPR005801">
    <property type="entry name" value="ADC_synthase"/>
</dbReference>
<dbReference type="AlphaFoldDB" id="A0A3S9J7R6"/>
<keyword evidence="17" id="KW-1185">Reference proteome</keyword>
<protein>
    <recommendedName>
        <fullName evidence="4 11">Anthranilate synthase component 1</fullName>
        <ecNumber evidence="3 11">4.1.3.27</ecNumber>
    </recommendedName>
</protein>
<dbReference type="PRINTS" id="PR00095">
    <property type="entry name" value="ANTSNTHASEI"/>
</dbReference>
<sequence length="513" mass="58927">MLNLIIKNIKYKKNPTLIFNKICNIKSSTLLLESSDINNKCNLKSLIIIDSAIRIISNNNYVLLISLSKNGNNLLSLLDKKIPYNIFNKKIKNGRKLFFPKLKNINDEDSRLKTTSVFDSLRILTKLIHTPKEERESMLFGGLFSYDLINCSEKLPIVKNINKCPNFCFYLSEILLILNHQKKKSRLQASIFVPCKTESIRIKKRINILNNILSKKNYKLKNFFINKKKIKCNIKDSKYCKMIIKMKKSIYEGDIFQVVISRKFFLPCILPLNSYDNLKKNNPSPYMFFMKDQDFILFGTSPESSLKYNSKNRKIEIYPIAGSRPRGYKKNGNIDYDFDSKIELEMRMDKKEIAEHLMLVDLARNDLAKICNPGSRYVSDLMKVDKYSCIMHLVSRVVGTLKKDLDIFNAYRACMNMGTLSGAPKVKAMQFINLIEKYNRGSYGGSIGYFTSNGDLDTCIIIRSAYIENNIAIIQAGAGIVIDSNPKLESEESRNKAKAVLKSIIFSNFSKEV</sequence>
<comment type="pathway">
    <text evidence="1 11">Amino-acid biosynthesis; L-tryptophan biosynthesis; L-tryptophan from chorismate: step 1/5.</text>
</comment>
<dbReference type="Proteomes" id="UP000274458">
    <property type="component" value="Chromosome"/>
</dbReference>
<feature type="binding site" evidence="13">
    <location>
        <position position="492"/>
    </location>
    <ligand>
        <name>Mg(2+)</name>
        <dbReference type="ChEBI" id="CHEBI:18420"/>
    </ligand>
</feature>
<reference evidence="16 17" key="1">
    <citation type="journal article" date="2018" name="Genome Biol. Evol.">
        <title>Partnering With a Pest: Genomes of Hemlock Woolly Adelgid Symbionts Reveal Atypical Nutritional Provisioning Patterns in Dual-Obligate Bacteria.</title>
        <authorList>
            <person name="Weglarz K.M."/>
            <person name="Havill N.P."/>
            <person name="Burke G.R."/>
            <person name="von Dohlen C.D."/>
        </authorList>
    </citation>
    <scope>NUCLEOTIDE SEQUENCE [LARGE SCALE GENOMIC DNA]</scope>
    <source>
        <strain evidence="16">ENA</strain>
    </source>
</reference>
<evidence type="ECO:0000256" key="5">
    <source>
        <dbReference type="ARBA" id="ARBA00022723"/>
    </source>
</evidence>
<keyword evidence="7 13" id="KW-0460">Magnesium</keyword>
<dbReference type="Gene3D" id="3.60.120.10">
    <property type="entry name" value="Anthranilate synthase"/>
    <property type="match status" value="1"/>
</dbReference>
<feature type="binding site" evidence="12">
    <location>
        <begin position="477"/>
        <end position="479"/>
    </location>
    <ligand>
        <name>chorismate</name>
        <dbReference type="ChEBI" id="CHEBI:29748"/>
    </ligand>
</feature>
<evidence type="ECO:0000256" key="10">
    <source>
        <dbReference type="ARBA" id="ARBA00047683"/>
    </source>
</evidence>
<dbReference type="PIRSF" id="PIRSF001373">
    <property type="entry name" value="TrpE"/>
    <property type="match status" value="1"/>
</dbReference>
<dbReference type="RefSeq" id="WP_126071686.1">
    <property type="nucleotide sequence ID" value="NZ_CP026513.1"/>
</dbReference>
<evidence type="ECO:0000256" key="7">
    <source>
        <dbReference type="ARBA" id="ARBA00022842"/>
    </source>
</evidence>
<evidence type="ECO:0000259" key="15">
    <source>
        <dbReference type="Pfam" id="PF04715"/>
    </source>
</evidence>
<evidence type="ECO:0000256" key="12">
    <source>
        <dbReference type="PIRSR" id="PIRSR001373-1"/>
    </source>
</evidence>
<feature type="domain" description="Anthranilate synthase component I N-terminal" evidence="15">
    <location>
        <begin position="15"/>
        <end position="184"/>
    </location>
</feature>
<dbReference type="UniPathway" id="UPA00035">
    <property type="reaction ID" value="UER00040"/>
</dbReference>
<dbReference type="Pfam" id="PF04715">
    <property type="entry name" value="Anth_synt_I_N"/>
    <property type="match status" value="1"/>
</dbReference>
<dbReference type="NCBIfam" id="TIGR00565">
    <property type="entry name" value="trpE_proteo"/>
    <property type="match status" value="1"/>
</dbReference>
<evidence type="ECO:0000256" key="6">
    <source>
        <dbReference type="ARBA" id="ARBA00022822"/>
    </source>
</evidence>
<dbReference type="GO" id="GO:0046872">
    <property type="term" value="F:metal ion binding"/>
    <property type="evidence" value="ECO:0007669"/>
    <property type="project" value="UniProtKB-KW"/>
</dbReference>
<evidence type="ECO:0000256" key="3">
    <source>
        <dbReference type="ARBA" id="ARBA00012266"/>
    </source>
</evidence>
<dbReference type="GO" id="GO:0000162">
    <property type="term" value="P:L-tryptophan biosynthetic process"/>
    <property type="evidence" value="ECO:0007669"/>
    <property type="project" value="UniProtKB-UniPathway"/>
</dbReference>
<evidence type="ECO:0000256" key="8">
    <source>
        <dbReference type="ARBA" id="ARBA00023239"/>
    </source>
</evidence>
<evidence type="ECO:0000313" key="17">
    <source>
        <dbReference type="Proteomes" id="UP000274458"/>
    </source>
</evidence>
<comment type="similarity">
    <text evidence="2 11">Belongs to the anthranilate synthase component I family.</text>
</comment>
<dbReference type="GO" id="GO:0004049">
    <property type="term" value="F:anthranilate synthase activity"/>
    <property type="evidence" value="ECO:0007669"/>
    <property type="project" value="UniProtKB-EC"/>
</dbReference>
<dbReference type="InterPro" id="IPR019999">
    <property type="entry name" value="Anth_synth_I-like"/>
</dbReference>
<evidence type="ECO:0000256" key="9">
    <source>
        <dbReference type="ARBA" id="ARBA00025634"/>
    </source>
</evidence>
<proteinExistence type="inferred from homology"/>
<dbReference type="OrthoDB" id="9803598at2"/>
<dbReference type="NCBIfam" id="NF010079">
    <property type="entry name" value="PRK13564.1"/>
    <property type="match status" value="1"/>
</dbReference>
<comment type="catalytic activity">
    <reaction evidence="10 11">
        <text>chorismate + L-glutamine = anthranilate + pyruvate + L-glutamate + H(+)</text>
        <dbReference type="Rhea" id="RHEA:21732"/>
        <dbReference type="ChEBI" id="CHEBI:15361"/>
        <dbReference type="ChEBI" id="CHEBI:15378"/>
        <dbReference type="ChEBI" id="CHEBI:16567"/>
        <dbReference type="ChEBI" id="CHEBI:29748"/>
        <dbReference type="ChEBI" id="CHEBI:29985"/>
        <dbReference type="ChEBI" id="CHEBI:58359"/>
        <dbReference type="EC" id="4.1.3.27"/>
    </reaction>
</comment>
<evidence type="ECO:0000256" key="2">
    <source>
        <dbReference type="ARBA" id="ARBA00009562"/>
    </source>
</evidence>
<evidence type="ECO:0000256" key="4">
    <source>
        <dbReference type="ARBA" id="ARBA00020653"/>
    </source>
</evidence>
<dbReference type="KEGG" id="aade:C3B56_00331"/>
<feature type="binding site" evidence="12">
    <location>
        <position position="443"/>
    </location>
    <ligand>
        <name>chorismate</name>
        <dbReference type="ChEBI" id="CHEBI:29748"/>
    </ligand>
</feature>
<accession>A0A3S9J7R6</accession>
<feature type="binding site" evidence="12">
    <location>
        <position position="34"/>
    </location>
    <ligand>
        <name>L-tryptophan</name>
        <dbReference type="ChEBI" id="CHEBI:57912"/>
    </ligand>
</feature>
<dbReference type="InterPro" id="IPR006805">
    <property type="entry name" value="Anth_synth_I_N"/>
</dbReference>
<keyword evidence="5 13" id="KW-0479">Metal-binding</keyword>
<evidence type="ECO:0000256" key="11">
    <source>
        <dbReference type="PIRNR" id="PIRNR001373"/>
    </source>
</evidence>
<keyword evidence="11 12" id="KW-0028">Amino-acid biosynthesis</keyword>
<comment type="cofactor">
    <cofactor evidence="13">
        <name>Mg(2+)</name>
        <dbReference type="ChEBI" id="CHEBI:18420"/>
    </cofactor>
    <text evidence="13">Binds 1 Mg(2+) ion per subunit.</text>
</comment>
<dbReference type="InterPro" id="IPR005257">
    <property type="entry name" value="Anth_synth_I_TrpE"/>
</dbReference>
<feature type="domain" description="Chorismate-utilising enzyme C-terminal" evidence="14">
    <location>
        <begin position="237"/>
        <end position="496"/>
    </location>
</feature>
<dbReference type="InterPro" id="IPR015890">
    <property type="entry name" value="Chorismate_C"/>
</dbReference>
<dbReference type="EMBL" id="CP026513">
    <property type="protein sequence ID" value="AZP36411.1"/>
    <property type="molecule type" value="Genomic_DNA"/>
</dbReference>
<dbReference type="Pfam" id="PF00425">
    <property type="entry name" value="Chorismate_bind"/>
    <property type="match status" value="1"/>
</dbReference>
<evidence type="ECO:0000313" key="16">
    <source>
        <dbReference type="EMBL" id="AZP36411.1"/>
    </source>
</evidence>
<evidence type="ECO:0000256" key="13">
    <source>
        <dbReference type="PIRSR" id="PIRSR001373-2"/>
    </source>
</evidence>
<comment type="function">
    <text evidence="9">Part of a heterotetrameric complex that catalyzes the two-step biosynthesis of anthranilate, an intermediate in the biosynthesis of L-tryptophan. In the first step, the glutamine-binding beta subunit (TrpG) of anthranilate synthase (AS) provides the glutamine amidotransferase activity which generates ammonia as a substrate that, along with chorismate, is used in the second step, catalyzed by the large alpha subunit of AS (TrpE) to produce anthranilate. In the absence of TrpG, TrpE can synthesize anthranilate directly from chorismate and high concentrations of ammonia.</text>
</comment>
<dbReference type="SUPFAM" id="SSF56322">
    <property type="entry name" value="ADC synthase"/>
    <property type="match status" value="1"/>
</dbReference>
<feature type="binding site" evidence="12">
    <location>
        <begin position="285"/>
        <end position="287"/>
    </location>
    <ligand>
        <name>L-tryptophan</name>
        <dbReference type="ChEBI" id="CHEBI:57912"/>
    </ligand>
</feature>
<gene>
    <name evidence="16" type="primary">trpE</name>
    <name evidence="16" type="ORF">C3B56_00331</name>
</gene>
<name>A0A3S9J7R6_9ENTR</name>
<organism evidence="16 17">
    <name type="scientific">Candidatus Annandia adelgestsuga</name>
    <dbReference type="NCBI Taxonomy" id="1302411"/>
    <lineage>
        <taxon>Bacteria</taxon>
        <taxon>Pseudomonadati</taxon>
        <taxon>Pseudomonadota</taxon>
        <taxon>Gammaproteobacteria</taxon>
        <taxon>Enterobacterales</taxon>
        <taxon>Enterobacteriaceae</taxon>
        <taxon>Candidatus Annandia</taxon>
    </lineage>
</organism>
<dbReference type="PANTHER" id="PTHR11236">
    <property type="entry name" value="AMINOBENZOATE/ANTHRANILATE SYNTHASE"/>
    <property type="match status" value="1"/>
</dbReference>
<dbReference type="EC" id="4.1.3.27" evidence="3 11"/>